<accession>S9X8C8</accession>
<evidence type="ECO:0000256" key="1">
    <source>
        <dbReference type="SAM" id="Coils"/>
    </source>
</evidence>
<dbReference type="OMA" id="ANDNYLH"/>
<dbReference type="OrthoDB" id="5385795at2759"/>
<protein>
    <submittedName>
        <fullName evidence="3">Uncharacterized protein</fullName>
    </submittedName>
</protein>
<evidence type="ECO:0000313" key="4">
    <source>
        <dbReference type="Proteomes" id="UP000015464"/>
    </source>
</evidence>
<feature type="region of interest" description="Disordered" evidence="2">
    <location>
        <begin position="133"/>
        <end position="160"/>
    </location>
</feature>
<feature type="compositionally biased region" description="Basic and acidic residues" evidence="2">
    <location>
        <begin position="14"/>
        <end position="43"/>
    </location>
</feature>
<name>S9X8C8_SCHCR</name>
<feature type="region of interest" description="Disordered" evidence="2">
    <location>
        <begin position="1"/>
        <end position="43"/>
    </location>
</feature>
<feature type="compositionally biased region" description="Polar residues" evidence="2">
    <location>
        <begin position="147"/>
        <end position="160"/>
    </location>
</feature>
<dbReference type="EMBL" id="KE546988">
    <property type="protein sequence ID" value="EPY53352.1"/>
    <property type="molecule type" value="Genomic_DNA"/>
</dbReference>
<dbReference type="Proteomes" id="UP000015464">
    <property type="component" value="Unassembled WGS sequence"/>
</dbReference>
<keyword evidence="1" id="KW-0175">Coiled coil</keyword>
<evidence type="ECO:0000313" key="3">
    <source>
        <dbReference type="EMBL" id="EPY53352.1"/>
    </source>
</evidence>
<evidence type="ECO:0000256" key="2">
    <source>
        <dbReference type="SAM" id="MobiDB-lite"/>
    </source>
</evidence>
<dbReference type="RefSeq" id="XP_013021597.1">
    <property type="nucleotide sequence ID" value="XM_013166143.1"/>
</dbReference>
<sequence length="302" mass="35028">MKKYFKGYSTKRNVGKDGSKADENLESALSRHDEMKEKPSNRSFSREDVFLEDKMKELDSILRANDNYLHNEPVKNKQSTHSVLSPKDLNIQSKVNKNSRMFLKSDFSLPIIEDPTMSDSNLYKDKQRIRKLEKEKEKNYKNSSSYTPCSQKQQSYFGSSDQHRPFSSLQLFGNSLLNSRDEKSNPMFNSSSFCVTSTPVAPRGRNASIMPYNRVSTPKSLLDEDHSMEKYILRIHELERMLTDERHLNANHEKVIAEMKVQLKTLRNEFQFAKKLFMNALAEHQEIINNSKSCQLQSSHLA</sequence>
<proteinExistence type="predicted"/>
<dbReference type="AlphaFoldDB" id="S9X8C8"/>
<keyword evidence="4" id="KW-1185">Reference proteome</keyword>
<organism evidence="3 4">
    <name type="scientific">Schizosaccharomyces cryophilus (strain OY26 / ATCC MYA-4695 / CBS 11777 / NBRC 106824 / NRRL Y48691)</name>
    <name type="common">Fission yeast</name>
    <dbReference type="NCBI Taxonomy" id="653667"/>
    <lineage>
        <taxon>Eukaryota</taxon>
        <taxon>Fungi</taxon>
        <taxon>Dikarya</taxon>
        <taxon>Ascomycota</taxon>
        <taxon>Taphrinomycotina</taxon>
        <taxon>Schizosaccharomycetes</taxon>
        <taxon>Schizosaccharomycetales</taxon>
        <taxon>Schizosaccharomycetaceae</taxon>
        <taxon>Schizosaccharomyces</taxon>
    </lineage>
</organism>
<reference evidence="3 4" key="1">
    <citation type="journal article" date="2011" name="Science">
        <title>Comparative functional genomics of the fission yeasts.</title>
        <authorList>
            <person name="Rhind N."/>
            <person name="Chen Z."/>
            <person name="Yassour M."/>
            <person name="Thompson D.A."/>
            <person name="Haas B.J."/>
            <person name="Habib N."/>
            <person name="Wapinski I."/>
            <person name="Roy S."/>
            <person name="Lin M.F."/>
            <person name="Heiman D.I."/>
            <person name="Young S.K."/>
            <person name="Furuya K."/>
            <person name="Guo Y."/>
            <person name="Pidoux A."/>
            <person name="Chen H.M."/>
            <person name="Robbertse B."/>
            <person name="Goldberg J.M."/>
            <person name="Aoki K."/>
            <person name="Bayne E.H."/>
            <person name="Berlin A.M."/>
            <person name="Desjardins C.A."/>
            <person name="Dobbs E."/>
            <person name="Dukaj L."/>
            <person name="Fan L."/>
            <person name="FitzGerald M.G."/>
            <person name="French C."/>
            <person name="Gujja S."/>
            <person name="Hansen K."/>
            <person name="Keifenheim D."/>
            <person name="Levin J.Z."/>
            <person name="Mosher R.A."/>
            <person name="Mueller C.A."/>
            <person name="Pfiffner J."/>
            <person name="Priest M."/>
            <person name="Russ C."/>
            <person name="Smialowska A."/>
            <person name="Swoboda P."/>
            <person name="Sykes S.M."/>
            <person name="Vaughn M."/>
            <person name="Vengrova S."/>
            <person name="Yoder R."/>
            <person name="Zeng Q."/>
            <person name="Allshire R."/>
            <person name="Baulcombe D."/>
            <person name="Birren B.W."/>
            <person name="Brown W."/>
            <person name="Ekwall K."/>
            <person name="Kellis M."/>
            <person name="Leatherwood J."/>
            <person name="Levin H."/>
            <person name="Margalit H."/>
            <person name="Martienssen R."/>
            <person name="Nieduszynski C.A."/>
            <person name="Spatafora J.W."/>
            <person name="Friedman N."/>
            <person name="Dalgaard J.Z."/>
            <person name="Baumann P."/>
            <person name="Niki H."/>
            <person name="Regev A."/>
            <person name="Nusbaum C."/>
        </authorList>
    </citation>
    <scope>NUCLEOTIDE SEQUENCE [LARGE SCALE GENOMIC DNA]</scope>
    <source>
        <strain evidence="4">OY26 / ATCC MYA-4695 / CBS 11777 / NBRC 106824 / NRRL Y48691</strain>
    </source>
</reference>
<dbReference type="GeneID" id="25038196"/>
<feature type="coiled-coil region" evidence="1">
    <location>
        <begin position="249"/>
        <end position="276"/>
    </location>
</feature>
<gene>
    <name evidence="3" type="ORF">SPOG_03879</name>
</gene>
<dbReference type="HOGENOM" id="CLU_921834_0_0_1"/>